<accession>A0ABQ9VEQ2</accession>
<evidence type="ECO:0000313" key="3">
    <source>
        <dbReference type="Proteomes" id="UP001266305"/>
    </source>
</evidence>
<organism evidence="2 3">
    <name type="scientific">Saguinus oedipus</name>
    <name type="common">Cotton-top tamarin</name>
    <name type="synonym">Oedipomidas oedipus</name>
    <dbReference type="NCBI Taxonomy" id="9490"/>
    <lineage>
        <taxon>Eukaryota</taxon>
        <taxon>Metazoa</taxon>
        <taxon>Chordata</taxon>
        <taxon>Craniata</taxon>
        <taxon>Vertebrata</taxon>
        <taxon>Euteleostomi</taxon>
        <taxon>Mammalia</taxon>
        <taxon>Eutheria</taxon>
        <taxon>Euarchontoglires</taxon>
        <taxon>Primates</taxon>
        <taxon>Haplorrhini</taxon>
        <taxon>Platyrrhini</taxon>
        <taxon>Cebidae</taxon>
        <taxon>Callitrichinae</taxon>
        <taxon>Saguinus</taxon>
    </lineage>
</organism>
<reference evidence="2 3" key="1">
    <citation type="submission" date="2023-05" db="EMBL/GenBank/DDBJ databases">
        <title>B98-5 Cell Line De Novo Hybrid Assembly: An Optical Mapping Approach.</title>
        <authorList>
            <person name="Kananen K."/>
            <person name="Auerbach J.A."/>
            <person name="Kautto E."/>
            <person name="Blachly J.S."/>
        </authorList>
    </citation>
    <scope>NUCLEOTIDE SEQUENCE [LARGE SCALE GENOMIC DNA]</scope>
    <source>
        <strain evidence="2">B95-8</strain>
        <tissue evidence="2">Cell line</tissue>
    </source>
</reference>
<sequence length="60" mass="6289">MARTQPWGQEGKLQQPPPEQHAQESLALLAGEGGMEPSLADGMSLPLPCPVLAAAKQGLR</sequence>
<protein>
    <submittedName>
        <fullName evidence="2">Uncharacterized protein</fullName>
    </submittedName>
</protein>
<feature type="region of interest" description="Disordered" evidence="1">
    <location>
        <begin position="1"/>
        <end position="22"/>
    </location>
</feature>
<dbReference type="EMBL" id="JASSZA010000006">
    <property type="protein sequence ID" value="KAK2107535.1"/>
    <property type="molecule type" value="Genomic_DNA"/>
</dbReference>
<comment type="caution">
    <text evidence="2">The sequence shown here is derived from an EMBL/GenBank/DDBJ whole genome shotgun (WGS) entry which is preliminary data.</text>
</comment>
<gene>
    <name evidence="2" type="ORF">P7K49_012700</name>
</gene>
<keyword evidence="3" id="KW-1185">Reference proteome</keyword>
<proteinExistence type="predicted"/>
<evidence type="ECO:0000256" key="1">
    <source>
        <dbReference type="SAM" id="MobiDB-lite"/>
    </source>
</evidence>
<dbReference type="Proteomes" id="UP001266305">
    <property type="component" value="Unassembled WGS sequence"/>
</dbReference>
<name>A0ABQ9VEQ2_SAGOE</name>
<evidence type="ECO:0000313" key="2">
    <source>
        <dbReference type="EMBL" id="KAK2107535.1"/>
    </source>
</evidence>